<proteinExistence type="predicted"/>
<evidence type="ECO:0000313" key="1">
    <source>
        <dbReference type="EMBL" id="CAJ0587197.1"/>
    </source>
</evidence>
<keyword evidence="2" id="KW-1185">Reference proteome</keyword>
<protein>
    <submittedName>
        <fullName evidence="1">Uncharacterized protein</fullName>
    </submittedName>
</protein>
<name>A0AA36GIS0_9BILA</name>
<dbReference type="AlphaFoldDB" id="A0AA36GIS0"/>
<evidence type="ECO:0000313" key="2">
    <source>
        <dbReference type="Proteomes" id="UP001177023"/>
    </source>
</evidence>
<reference evidence="1" key="1">
    <citation type="submission" date="2023-06" db="EMBL/GenBank/DDBJ databases">
        <authorList>
            <person name="Delattre M."/>
        </authorList>
    </citation>
    <scope>NUCLEOTIDE SEQUENCE</scope>
    <source>
        <strain evidence="1">AF72</strain>
    </source>
</reference>
<sequence>MAKRVLFTCFNCKTCDLPFDAQHGGAHTPYVGSFDGKLLVACQTASFDDPLHSEIQRGIMTLMVAGGGKLADVTKQQYFADGTRITDEMERLLEDFSNECEIYMPVARKFNDRIMDFKVEQLGVRGSQIDVRPSVEAAAAKEHPQPKKVVEAVAAQEPAAGQAAPAAAAVPSAGQ</sequence>
<dbReference type="Proteomes" id="UP001177023">
    <property type="component" value="Unassembled WGS sequence"/>
</dbReference>
<dbReference type="EMBL" id="CATQJA010002709">
    <property type="protein sequence ID" value="CAJ0587197.1"/>
    <property type="molecule type" value="Genomic_DNA"/>
</dbReference>
<accession>A0AA36GIS0</accession>
<gene>
    <name evidence="1" type="ORF">MSPICULIGERA_LOCUS25174</name>
</gene>
<comment type="caution">
    <text evidence="1">The sequence shown here is derived from an EMBL/GenBank/DDBJ whole genome shotgun (WGS) entry which is preliminary data.</text>
</comment>
<feature type="non-terminal residue" evidence="1">
    <location>
        <position position="1"/>
    </location>
</feature>
<organism evidence="1 2">
    <name type="scientific">Mesorhabditis spiculigera</name>
    <dbReference type="NCBI Taxonomy" id="96644"/>
    <lineage>
        <taxon>Eukaryota</taxon>
        <taxon>Metazoa</taxon>
        <taxon>Ecdysozoa</taxon>
        <taxon>Nematoda</taxon>
        <taxon>Chromadorea</taxon>
        <taxon>Rhabditida</taxon>
        <taxon>Rhabditina</taxon>
        <taxon>Rhabditomorpha</taxon>
        <taxon>Rhabditoidea</taxon>
        <taxon>Rhabditidae</taxon>
        <taxon>Mesorhabditinae</taxon>
        <taxon>Mesorhabditis</taxon>
    </lineage>
</organism>